<protein>
    <recommendedName>
        <fullName evidence="1">DUF7824 domain-containing protein</fullName>
    </recommendedName>
</protein>
<feature type="domain" description="DUF7824" evidence="1">
    <location>
        <begin position="515"/>
        <end position="589"/>
    </location>
</feature>
<proteinExistence type="predicted"/>
<accession>A0A3N4R9B7</accession>
<dbReference type="RefSeq" id="WP_123821478.1">
    <property type="nucleotide sequence ID" value="NZ_RKQG01000003.1"/>
</dbReference>
<reference evidence="2 3" key="1">
    <citation type="submission" date="2018-11" db="EMBL/GenBank/DDBJ databases">
        <title>Sequencing the genomes of 1000 actinobacteria strains.</title>
        <authorList>
            <person name="Klenk H.-P."/>
        </authorList>
    </citation>
    <scope>NUCLEOTIDE SEQUENCE [LARGE SCALE GENOMIC DNA]</scope>
    <source>
        <strain evidence="2 3">DSM 44781</strain>
    </source>
</reference>
<evidence type="ECO:0000259" key="1">
    <source>
        <dbReference type="Pfam" id="PF25148"/>
    </source>
</evidence>
<organism evidence="2 3">
    <name type="scientific">Kitasatospora cineracea</name>
    <dbReference type="NCBI Taxonomy" id="88074"/>
    <lineage>
        <taxon>Bacteria</taxon>
        <taxon>Bacillati</taxon>
        <taxon>Actinomycetota</taxon>
        <taxon>Actinomycetes</taxon>
        <taxon>Kitasatosporales</taxon>
        <taxon>Streptomycetaceae</taxon>
        <taxon>Kitasatospora</taxon>
    </lineage>
</organism>
<keyword evidence="3" id="KW-1185">Reference proteome</keyword>
<name>A0A3N4R9B7_9ACTN</name>
<comment type="caution">
    <text evidence="2">The sequence shown here is derived from an EMBL/GenBank/DDBJ whole genome shotgun (WGS) entry which is preliminary data.</text>
</comment>
<sequence>MTVIERVRAGDADGVARELAGLSPAQRRECIPELKEVRREVDEEPWLKRDVVQALMVAGAGCHTATAAAAWLCGGPWSRQDDSWDQPALLTVIEDRPPQWRSTLVAALARRRATSWGSKAYLLVEHLVRTTGCEVPTTDGFATRWFLGRTWTYSSHRNAITVATGATLWERLSDDPFVPLLTPRLFDLDEIGSILDGPSNERYPDDWWPTCLIRLAEQGALDRGELIDRCLARLAQGGRTGDQRGFLKLLQTFALTTEERTARARNYLALLDALPFVAAHAQQVLAELDEAGLLPPGLLAEAAAVVLLRTEKKLVRAQLGWLDAAARRDPARSGEVVLAAAHAFSHPDAELQGRALQVTARHLPAAGAAVLPQLREAAELLNPAHAARAGELLGGEPPAPAGAYRELLPPVPPPAPAPGPLESPEEVAEELGAVLAGDPDPTAFERVLDGLVRHAHRDRPALTQALEPVLRAHEWRGTHPVADCTPRAVLHVALAAAGRATPDPLRGGWSTVFGNALASRLEEAADQIRSGRTPFLLATPTSATGALDAATLVDRLATHEAAGLEPGPADLSQALLRTAPTKDAEVSAAADRLGSPAGQRAARWLRSGGLPAQPSTRRRFTPGRGFNDVGGVYDFEDLLLTVVDQPGAGAAEQRDGADDRLAPDFAALVGPLVHSGPRTARYRYRTPTRHWLATLPHHREELAARMLDTFAHTEGRGTALLLPHLVEADGPAGPAVHLALGYGLGARWPEDRTAAVDALLLLAARGDLDGPLLGRELAELLLIGAVKANRLTDALRSAAATGAYGTVWSVLAGALPQLLAPAPFRAAGELLAVAVDCVRRSGARGPIAEVSAAAERGGSNRVVKEARVLREVLAGAPAEG</sequence>
<dbReference type="Proteomes" id="UP000266906">
    <property type="component" value="Unassembled WGS sequence"/>
</dbReference>
<dbReference type="Pfam" id="PF25148">
    <property type="entry name" value="DUF7824"/>
    <property type="match status" value="1"/>
</dbReference>
<evidence type="ECO:0000313" key="2">
    <source>
        <dbReference type="EMBL" id="RPE27969.1"/>
    </source>
</evidence>
<dbReference type="EMBL" id="RKQG01000003">
    <property type="protein sequence ID" value="RPE27969.1"/>
    <property type="molecule type" value="Genomic_DNA"/>
</dbReference>
<dbReference type="AlphaFoldDB" id="A0A3N4R9B7"/>
<evidence type="ECO:0000313" key="3">
    <source>
        <dbReference type="Proteomes" id="UP000266906"/>
    </source>
</evidence>
<gene>
    <name evidence="2" type="ORF">EDD38_7271</name>
</gene>
<dbReference type="InterPro" id="IPR056726">
    <property type="entry name" value="DUF7824"/>
</dbReference>